<comment type="caution">
    <text evidence="1">The sequence shown here is derived from an EMBL/GenBank/DDBJ whole genome shotgun (WGS) entry which is preliminary data.</text>
</comment>
<protein>
    <submittedName>
        <fullName evidence="1">Uncharacterized protein</fullName>
    </submittedName>
</protein>
<evidence type="ECO:0000313" key="1">
    <source>
        <dbReference type="EMBL" id="KNY24779.1"/>
    </source>
</evidence>
<sequence length="219" mass="24599">MFKINFQDLTAIINNTSAHGLPYDMVHVETMLITDEPLPNDACWYVPAGVSVPPEVSQFFNAANMGNLPMYPIKEENLLAGTDDIRQQAEAGNLQEVMSDAARYLIRAIMKKTSILPIAGSTNKYIVNYDYKLYPTTQNTFEFKFVLPFDGLELNPQGGRVQASIITPIGAVIDPNGTRGKAQDGQEITEFIAQIQNTGRNIISFYYQLDPEFIIQYRY</sequence>
<organism evidence="1 2">
    <name type="scientific">Pseudobacteroides cellulosolvens ATCC 35603 = DSM 2933</name>
    <dbReference type="NCBI Taxonomy" id="398512"/>
    <lineage>
        <taxon>Bacteria</taxon>
        <taxon>Bacillati</taxon>
        <taxon>Bacillota</taxon>
        <taxon>Clostridia</taxon>
        <taxon>Eubacteriales</taxon>
        <taxon>Oscillospiraceae</taxon>
        <taxon>Pseudobacteroides</taxon>
    </lineage>
</organism>
<keyword evidence="2" id="KW-1185">Reference proteome</keyword>
<dbReference type="OrthoDB" id="2922806at2"/>
<evidence type="ECO:0000313" key="2">
    <source>
        <dbReference type="Proteomes" id="UP000036923"/>
    </source>
</evidence>
<dbReference type="AlphaFoldDB" id="A0A0L6JGE9"/>
<reference evidence="2" key="1">
    <citation type="submission" date="2015-07" db="EMBL/GenBank/DDBJ databases">
        <title>Near-Complete Genome Sequence of the Cellulolytic Bacterium Bacteroides (Pseudobacteroides) cellulosolvens ATCC 35603.</title>
        <authorList>
            <person name="Dassa B."/>
            <person name="Utturkar S.M."/>
            <person name="Klingeman D.M."/>
            <person name="Hurt R.A."/>
            <person name="Keller M."/>
            <person name="Xu J."/>
            <person name="Reddy Y.H.K."/>
            <person name="Borovok I."/>
            <person name="Grinberg I.R."/>
            <person name="Lamed R."/>
            <person name="Zhivin O."/>
            <person name="Bayer E.A."/>
            <person name="Brown S.D."/>
        </authorList>
    </citation>
    <scope>NUCLEOTIDE SEQUENCE [LARGE SCALE GENOMIC DNA]</scope>
    <source>
        <strain evidence="2">DSM 2933</strain>
    </source>
</reference>
<gene>
    <name evidence="1" type="ORF">Bccel_0036</name>
</gene>
<proteinExistence type="predicted"/>
<dbReference type="RefSeq" id="WP_036939315.1">
    <property type="nucleotide sequence ID" value="NZ_JQKC01000009.1"/>
</dbReference>
<accession>A0A0L6JGE9</accession>
<dbReference type="eggNOG" id="ENOG5030EBN">
    <property type="taxonomic scope" value="Bacteria"/>
</dbReference>
<dbReference type="EMBL" id="LGTC01000001">
    <property type="protein sequence ID" value="KNY24779.1"/>
    <property type="molecule type" value="Genomic_DNA"/>
</dbReference>
<dbReference type="Proteomes" id="UP000036923">
    <property type="component" value="Unassembled WGS sequence"/>
</dbReference>
<dbReference type="STRING" id="398512.Bccel_0036"/>
<name>A0A0L6JGE9_9FIRM</name>